<dbReference type="GO" id="GO:0016301">
    <property type="term" value="F:kinase activity"/>
    <property type="evidence" value="ECO:0007669"/>
    <property type="project" value="UniProtKB-KW"/>
</dbReference>
<keyword evidence="2" id="KW-0418">Kinase</keyword>
<keyword evidence="2" id="KW-0808">Transferase</keyword>
<proteinExistence type="predicted"/>
<dbReference type="AlphaFoldDB" id="A0A0A9VXU7"/>
<evidence type="ECO:0000313" key="4">
    <source>
        <dbReference type="EMBL" id="JAP97507.1"/>
    </source>
</evidence>
<dbReference type="EMBL" id="GBHO01043608">
    <property type="protein sequence ID" value="JAF99995.1"/>
    <property type="molecule type" value="Transcribed_RNA"/>
</dbReference>
<dbReference type="EMBL" id="GDHC01021121">
    <property type="protein sequence ID" value="JAP97507.1"/>
    <property type="molecule type" value="Transcribed_RNA"/>
</dbReference>
<protein>
    <submittedName>
        <fullName evidence="2">Serine/threonine-protein kinase Nek4</fullName>
    </submittedName>
</protein>
<feature type="compositionally biased region" description="Low complexity" evidence="1">
    <location>
        <begin position="74"/>
        <end position="89"/>
    </location>
</feature>
<dbReference type="Gene3D" id="1.10.510.10">
    <property type="entry name" value="Transferase(Phosphotransferase) domain 1"/>
    <property type="match status" value="1"/>
</dbReference>
<evidence type="ECO:0000256" key="1">
    <source>
        <dbReference type="SAM" id="MobiDB-lite"/>
    </source>
</evidence>
<organism evidence="2">
    <name type="scientific">Lygus hesperus</name>
    <name type="common">Western plant bug</name>
    <dbReference type="NCBI Taxonomy" id="30085"/>
    <lineage>
        <taxon>Eukaryota</taxon>
        <taxon>Metazoa</taxon>
        <taxon>Ecdysozoa</taxon>
        <taxon>Arthropoda</taxon>
        <taxon>Hexapoda</taxon>
        <taxon>Insecta</taxon>
        <taxon>Pterygota</taxon>
        <taxon>Neoptera</taxon>
        <taxon>Paraneoptera</taxon>
        <taxon>Hemiptera</taxon>
        <taxon>Heteroptera</taxon>
        <taxon>Panheteroptera</taxon>
        <taxon>Cimicomorpha</taxon>
        <taxon>Miridae</taxon>
        <taxon>Mirini</taxon>
        <taxon>Lygus</taxon>
    </lineage>
</organism>
<dbReference type="InterPro" id="IPR011009">
    <property type="entry name" value="Kinase-like_dom_sf"/>
</dbReference>
<gene>
    <name evidence="2" type="primary">NEK4_1</name>
    <name evidence="3" type="synonym">NEK4_0</name>
    <name evidence="3" type="ORF">CM83_33622</name>
    <name evidence="2" type="ORF">CM83_33623</name>
    <name evidence="4" type="ORF">g.99171</name>
</gene>
<dbReference type="EMBL" id="GBHO01043601">
    <property type="protein sequence ID" value="JAG00003.1"/>
    <property type="molecule type" value="Transcribed_RNA"/>
</dbReference>
<reference evidence="2" key="2">
    <citation type="submission" date="2014-07" db="EMBL/GenBank/DDBJ databases">
        <authorList>
            <person name="Hull J."/>
        </authorList>
    </citation>
    <scope>NUCLEOTIDE SEQUENCE</scope>
</reference>
<feature type="compositionally biased region" description="Low complexity" evidence="1">
    <location>
        <begin position="96"/>
        <end position="107"/>
    </location>
</feature>
<evidence type="ECO:0000313" key="2">
    <source>
        <dbReference type="EMBL" id="JAF99995.1"/>
    </source>
</evidence>
<evidence type="ECO:0000313" key="3">
    <source>
        <dbReference type="EMBL" id="JAG00003.1"/>
    </source>
</evidence>
<sequence>MILYYLVCDATLPSQLSGGNLLMSSIAKHSPYPRPPEMLELIKAMLHKDPKRRPSCEDILRSPTAQRIIRSLNSAASTSTTTTTTTTTAGKSPPRTTTSTSIITSAIGNTENKGGFLPHLPDNKPATSALPLRVASR</sequence>
<name>A0A0A9VXU7_LYGHE</name>
<dbReference type="SUPFAM" id="SSF56112">
    <property type="entry name" value="Protein kinase-like (PK-like)"/>
    <property type="match status" value="1"/>
</dbReference>
<feature type="region of interest" description="Disordered" evidence="1">
    <location>
        <begin position="71"/>
        <end position="137"/>
    </location>
</feature>
<reference evidence="2" key="1">
    <citation type="journal article" date="2014" name="PLoS ONE">
        <title>Transcriptome-Based Identification of ABC Transporters in the Western Tarnished Plant Bug Lygus hesperus.</title>
        <authorList>
            <person name="Hull J.J."/>
            <person name="Chaney K."/>
            <person name="Geib S.M."/>
            <person name="Fabrick J.A."/>
            <person name="Brent C.S."/>
            <person name="Walsh D."/>
            <person name="Lavine L.C."/>
        </authorList>
    </citation>
    <scope>NUCLEOTIDE SEQUENCE</scope>
</reference>
<accession>A0A0A9VXU7</accession>
<reference evidence="4" key="3">
    <citation type="journal article" date="2016" name="Gigascience">
        <title>De novo construction of an expanded transcriptome assembly for the western tarnished plant bug, Lygus hesperus.</title>
        <authorList>
            <person name="Tassone E.E."/>
            <person name="Geib S.M."/>
            <person name="Hall B."/>
            <person name="Fabrick J.A."/>
            <person name="Brent C.S."/>
            <person name="Hull J.J."/>
        </authorList>
    </citation>
    <scope>NUCLEOTIDE SEQUENCE</scope>
</reference>